<dbReference type="Proteomes" id="UP000035352">
    <property type="component" value="Chromosome"/>
</dbReference>
<dbReference type="KEGG" id="pbh:AAW51_1239"/>
<accession>A0A0G3BN06</accession>
<evidence type="ECO:0000313" key="2">
    <source>
        <dbReference type="EMBL" id="AKJ27930.1"/>
    </source>
</evidence>
<name>A0A0G3BN06_9BURK</name>
<proteinExistence type="predicted"/>
<dbReference type="AlphaFoldDB" id="A0A0G3BN06"/>
<dbReference type="Pfam" id="PF13649">
    <property type="entry name" value="Methyltransf_25"/>
    <property type="match status" value="1"/>
</dbReference>
<dbReference type="GO" id="GO:0032259">
    <property type="term" value="P:methylation"/>
    <property type="evidence" value="ECO:0007669"/>
    <property type="project" value="UniProtKB-KW"/>
</dbReference>
<dbReference type="Gene3D" id="3.40.50.150">
    <property type="entry name" value="Vaccinia Virus protein VP39"/>
    <property type="match status" value="1"/>
</dbReference>
<gene>
    <name evidence="2" type="ORF">AAW51_1239</name>
</gene>
<organism evidence="2 3">
    <name type="scientific">Caldimonas brevitalea</name>
    <dbReference type="NCBI Taxonomy" id="413882"/>
    <lineage>
        <taxon>Bacteria</taxon>
        <taxon>Pseudomonadati</taxon>
        <taxon>Pseudomonadota</taxon>
        <taxon>Betaproteobacteria</taxon>
        <taxon>Burkholderiales</taxon>
        <taxon>Sphaerotilaceae</taxon>
        <taxon>Caldimonas</taxon>
    </lineage>
</organism>
<dbReference type="PANTHER" id="PTHR12843:SF5">
    <property type="entry name" value="EEF1A LYSINE METHYLTRANSFERASE 2"/>
    <property type="match status" value="1"/>
</dbReference>
<dbReference type="CDD" id="cd02440">
    <property type="entry name" value="AdoMet_MTases"/>
    <property type="match status" value="1"/>
</dbReference>
<dbReference type="EMBL" id="CP011371">
    <property type="protein sequence ID" value="AKJ27930.1"/>
    <property type="molecule type" value="Genomic_DNA"/>
</dbReference>
<keyword evidence="2" id="KW-0808">Transferase</keyword>
<dbReference type="InterPro" id="IPR029063">
    <property type="entry name" value="SAM-dependent_MTases_sf"/>
</dbReference>
<dbReference type="PATRIC" id="fig|413882.6.peg.1303"/>
<dbReference type="OrthoDB" id="9788660at2"/>
<evidence type="ECO:0000259" key="1">
    <source>
        <dbReference type="Pfam" id="PF13649"/>
    </source>
</evidence>
<reference evidence="2 3" key="1">
    <citation type="submission" date="2015-05" db="EMBL/GenBank/DDBJ databases">
        <authorList>
            <person name="Tang B."/>
            <person name="Yu Y."/>
        </authorList>
    </citation>
    <scope>NUCLEOTIDE SEQUENCE [LARGE SCALE GENOMIC DNA]</scope>
    <source>
        <strain evidence="2 3">DSM 7029</strain>
    </source>
</reference>
<feature type="domain" description="Methyltransferase" evidence="1">
    <location>
        <begin position="44"/>
        <end position="140"/>
    </location>
</feature>
<dbReference type="PANTHER" id="PTHR12843">
    <property type="entry name" value="PROTEIN-LYSINE N-METHYLTRANSFERASE METTL10"/>
    <property type="match status" value="1"/>
</dbReference>
<keyword evidence="3" id="KW-1185">Reference proteome</keyword>
<dbReference type="GO" id="GO:0008168">
    <property type="term" value="F:methyltransferase activity"/>
    <property type="evidence" value="ECO:0007669"/>
    <property type="project" value="UniProtKB-KW"/>
</dbReference>
<sequence>MQSKEHWEQVYSTKHTTSVSWFQEHARQSVDLIRRARGAEQAAIIDVGGGASTLVDDLLAEGDADITVLDLSEAALSAARARLGERAATVTWLAGDITRVELPVHAYDVWHDRAVFHFLTTHDEREAYVRAVLRAVKPGGHVIVATFAEDGPEKCSGLPVMRYNAETLHAEFGRPFTVLGHEREEHRTPFGTVQKFIYCLCRKEPC</sequence>
<dbReference type="SUPFAM" id="SSF53335">
    <property type="entry name" value="S-adenosyl-L-methionine-dependent methyltransferases"/>
    <property type="match status" value="1"/>
</dbReference>
<dbReference type="InterPro" id="IPR041698">
    <property type="entry name" value="Methyltransf_25"/>
</dbReference>
<dbReference type="STRING" id="413882.AAW51_1239"/>
<dbReference type="RefSeq" id="WP_047193909.1">
    <property type="nucleotide sequence ID" value="NZ_CP011371.1"/>
</dbReference>
<evidence type="ECO:0000313" key="3">
    <source>
        <dbReference type="Proteomes" id="UP000035352"/>
    </source>
</evidence>
<protein>
    <submittedName>
        <fullName evidence="2">Methyltransferase</fullName>
    </submittedName>
</protein>
<keyword evidence="2" id="KW-0489">Methyltransferase</keyword>